<evidence type="ECO:0000259" key="2">
    <source>
        <dbReference type="Pfam" id="PF07985"/>
    </source>
</evidence>
<dbReference type="GO" id="GO:0005737">
    <property type="term" value="C:cytoplasm"/>
    <property type="evidence" value="ECO:0007669"/>
    <property type="project" value="TreeGrafter"/>
</dbReference>
<proteinExistence type="inferred from homology"/>
<evidence type="ECO:0000313" key="3">
    <source>
        <dbReference type="EMBL" id="GAA0144719.1"/>
    </source>
</evidence>
<keyword evidence="4" id="KW-1185">Reference proteome</keyword>
<comment type="caution">
    <text evidence="3">The sequence shown here is derived from an EMBL/GenBank/DDBJ whole genome shotgun (WGS) entry which is preliminary data.</text>
</comment>
<dbReference type="Proteomes" id="UP001454036">
    <property type="component" value="Unassembled WGS sequence"/>
</dbReference>
<sequence>MAAPTNTLGMEKSDAMDEWTIVLPRRGKQKTKGSKYVLSKNEAPVHTWTPKDVDANPERERRLLHKMDICIQKLENSQFWKSLLNQMESTEFLNRIINLLGSESSMKMVVYGIGSIESYDPPRLQLGIVILMKRNFGWIGDVEVFDPIISLIESKVLDSLGCSVLSLNEQGRRQALRPTFFFMPHCEAELYENLLEANWRSDMLNRTILFGNSFDEYEQYMSLCNTSTISKPRKHILAIRNFTTEVRISADFDDYYRAFNGSSWHFFCLDSELDSLLQ</sequence>
<dbReference type="PANTHER" id="PTHR28626">
    <property type="entry name" value="SRR1-LIKE PROTEIN"/>
    <property type="match status" value="1"/>
</dbReference>
<organism evidence="3 4">
    <name type="scientific">Lithospermum erythrorhizon</name>
    <name type="common">Purple gromwell</name>
    <name type="synonym">Lithospermum officinale var. erythrorhizon</name>
    <dbReference type="NCBI Taxonomy" id="34254"/>
    <lineage>
        <taxon>Eukaryota</taxon>
        <taxon>Viridiplantae</taxon>
        <taxon>Streptophyta</taxon>
        <taxon>Embryophyta</taxon>
        <taxon>Tracheophyta</taxon>
        <taxon>Spermatophyta</taxon>
        <taxon>Magnoliopsida</taxon>
        <taxon>eudicotyledons</taxon>
        <taxon>Gunneridae</taxon>
        <taxon>Pentapetalae</taxon>
        <taxon>asterids</taxon>
        <taxon>lamiids</taxon>
        <taxon>Boraginales</taxon>
        <taxon>Boraginaceae</taxon>
        <taxon>Boraginoideae</taxon>
        <taxon>Lithospermeae</taxon>
        <taxon>Lithospermum</taxon>
    </lineage>
</organism>
<reference evidence="3 4" key="1">
    <citation type="submission" date="2024-01" db="EMBL/GenBank/DDBJ databases">
        <title>The complete chloroplast genome sequence of Lithospermum erythrorhizon: insights into the phylogenetic relationship among Boraginaceae species and the maternal lineages of purple gromwells.</title>
        <authorList>
            <person name="Okada T."/>
            <person name="Watanabe K."/>
        </authorList>
    </citation>
    <scope>NUCLEOTIDE SEQUENCE [LARGE SCALE GENOMIC DNA]</scope>
</reference>
<comment type="similarity">
    <text evidence="1">Belongs to the SRR1 family.</text>
</comment>
<protein>
    <recommendedName>
        <fullName evidence="2">SRR1-like domain-containing protein</fullName>
    </recommendedName>
</protein>
<dbReference type="PANTHER" id="PTHR28626:SF3">
    <property type="entry name" value="SRR1-LIKE PROTEIN"/>
    <property type="match status" value="1"/>
</dbReference>
<dbReference type="EMBL" id="BAABME010016156">
    <property type="protein sequence ID" value="GAA0144719.1"/>
    <property type="molecule type" value="Genomic_DNA"/>
</dbReference>
<dbReference type="InterPro" id="IPR040044">
    <property type="entry name" value="SRR1L"/>
</dbReference>
<gene>
    <name evidence="3" type="ORF">LIER_35991</name>
</gene>
<dbReference type="AlphaFoldDB" id="A0AAV3NZ64"/>
<dbReference type="Pfam" id="PF07985">
    <property type="entry name" value="SRR1"/>
    <property type="match status" value="1"/>
</dbReference>
<name>A0AAV3NZ64_LITER</name>
<dbReference type="GO" id="GO:0005634">
    <property type="term" value="C:nucleus"/>
    <property type="evidence" value="ECO:0007669"/>
    <property type="project" value="TreeGrafter"/>
</dbReference>
<dbReference type="InterPro" id="IPR012942">
    <property type="entry name" value="SRR1-like"/>
</dbReference>
<evidence type="ECO:0000313" key="4">
    <source>
        <dbReference type="Proteomes" id="UP001454036"/>
    </source>
</evidence>
<evidence type="ECO:0000256" key="1">
    <source>
        <dbReference type="ARBA" id="ARBA00009856"/>
    </source>
</evidence>
<feature type="domain" description="SRR1-like" evidence="2">
    <location>
        <begin position="100"/>
        <end position="266"/>
    </location>
</feature>
<accession>A0AAV3NZ64</accession>